<dbReference type="EMBL" id="KV751118">
    <property type="protein sequence ID" value="OCL01503.1"/>
    <property type="molecule type" value="Genomic_DNA"/>
</dbReference>
<feature type="non-terminal residue" evidence="3">
    <location>
        <position position="1"/>
    </location>
</feature>
<evidence type="ECO:0000256" key="2">
    <source>
        <dbReference type="SAM" id="SignalP"/>
    </source>
</evidence>
<keyword evidence="4" id="KW-1185">Reference proteome</keyword>
<protein>
    <submittedName>
        <fullName evidence="3">Uncharacterized protein</fullName>
    </submittedName>
</protein>
<feature type="chain" id="PRO_5034059805" evidence="2">
    <location>
        <begin position="20"/>
        <end position="190"/>
    </location>
</feature>
<feature type="signal peptide" evidence="2">
    <location>
        <begin position="1"/>
        <end position="19"/>
    </location>
</feature>
<feature type="region of interest" description="Disordered" evidence="1">
    <location>
        <begin position="118"/>
        <end position="137"/>
    </location>
</feature>
<organism evidence="3 4">
    <name type="scientific">Glonium stellatum</name>
    <dbReference type="NCBI Taxonomy" id="574774"/>
    <lineage>
        <taxon>Eukaryota</taxon>
        <taxon>Fungi</taxon>
        <taxon>Dikarya</taxon>
        <taxon>Ascomycota</taxon>
        <taxon>Pezizomycotina</taxon>
        <taxon>Dothideomycetes</taxon>
        <taxon>Pleosporomycetidae</taxon>
        <taxon>Gloniales</taxon>
        <taxon>Gloniaceae</taxon>
        <taxon>Glonium</taxon>
    </lineage>
</organism>
<keyword evidence="2" id="KW-0732">Signal</keyword>
<evidence type="ECO:0000256" key="1">
    <source>
        <dbReference type="SAM" id="MobiDB-lite"/>
    </source>
</evidence>
<evidence type="ECO:0000313" key="3">
    <source>
        <dbReference type="EMBL" id="OCL01503.1"/>
    </source>
</evidence>
<evidence type="ECO:0000313" key="4">
    <source>
        <dbReference type="Proteomes" id="UP000250140"/>
    </source>
</evidence>
<proteinExistence type="predicted"/>
<accession>A0A8E2JLH0</accession>
<gene>
    <name evidence="3" type="ORF">AOQ84DRAFT_219836</name>
</gene>
<dbReference type="Proteomes" id="UP000250140">
    <property type="component" value="Unassembled WGS sequence"/>
</dbReference>
<sequence>MKAPLASLVILGSLAAAASFRDGSLQDVSLLPTHSNPSHTHIQFPVACPSCFSTPNATTPIDGYLLFSVQLTRRWGIDGPDACILNGAVTHESLFAGPSASYTPTLHYAYPAARLLLPPSPGSPDTTSPNTTNPNTNTKLAPALGLNLDFDVEVAGTATYHTLATNQTHTINALHFTVHTVHTWDPNSRH</sequence>
<dbReference type="AlphaFoldDB" id="A0A8E2JLH0"/>
<reference evidence="3 4" key="1">
    <citation type="journal article" date="2016" name="Nat. Commun.">
        <title>Ectomycorrhizal ecology is imprinted in the genome of the dominant symbiotic fungus Cenococcum geophilum.</title>
        <authorList>
            <consortium name="DOE Joint Genome Institute"/>
            <person name="Peter M."/>
            <person name="Kohler A."/>
            <person name="Ohm R.A."/>
            <person name="Kuo A."/>
            <person name="Krutzmann J."/>
            <person name="Morin E."/>
            <person name="Arend M."/>
            <person name="Barry K.W."/>
            <person name="Binder M."/>
            <person name="Choi C."/>
            <person name="Clum A."/>
            <person name="Copeland A."/>
            <person name="Grisel N."/>
            <person name="Haridas S."/>
            <person name="Kipfer T."/>
            <person name="LaButti K."/>
            <person name="Lindquist E."/>
            <person name="Lipzen A."/>
            <person name="Maire R."/>
            <person name="Meier B."/>
            <person name="Mihaltcheva S."/>
            <person name="Molinier V."/>
            <person name="Murat C."/>
            <person name="Poggeler S."/>
            <person name="Quandt C.A."/>
            <person name="Sperisen C."/>
            <person name="Tritt A."/>
            <person name="Tisserant E."/>
            <person name="Crous P.W."/>
            <person name="Henrissat B."/>
            <person name="Nehls U."/>
            <person name="Egli S."/>
            <person name="Spatafora J.W."/>
            <person name="Grigoriev I.V."/>
            <person name="Martin F.M."/>
        </authorList>
    </citation>
    <scope>NUCLEOTIDE SEQUENCE [LARGE SCALE GENOMIC DNA]</scope>
    <source>
        <strain evidence="3 4">CBS 207.34</strain>
    </source>
</reference>
<name>A0A8E2JLH0_9PEZI</name>